<evidence type="ECO:0000259" key="18">
    <source>
        <dbReference type="PROSITE" id="PS51918"/>
    </source>
</evidence>
<protein>
    <recommendedName>
        <fullName evidence="15">Threonylcarbamoyladenosine tRNA methylthiotransferase MtaB</fullName>
        <ecNumber evidence="3">2.8.4.5</ecNumber>
    </recommendedName>
    <alternativeName>
        <fullName evidence="12">tRNA-t(6)A37 methylthiotransferase</fullName>
    </alternativeName>
</protein>
<evidence type="ECO:0000256" key="12">
    <source>
        <dbReference type="ARBA" id="ARBA00031213"/>
    </source>
</evidence>
<keyword evidence="8" id="KW-0819">tRNA processing</keyword>
<dbReference type="InterPro" id="IPR006467">
    <property type="entry name" value="MiaB-like_bact"/>
</dbReference>
<keyword evidence="4" id="KW-0004">4Fe-4S</keyword>
<comment type="function">
    <text evidence="2">Catalyzes the methylthiolation of N6-threonylcarbamoyladenosine (t(6)A), leading to the formation of 2-methylthio-N6-threonylcarbamoyladenosine (ms(2)t(6)A) at position 37 in tRNAs that read codons beginning with adenine.</text>
</comment>
<comment type="caution">
    <text evidence="19">The sequence shown here is derived from an EMBL/GenBank/DDBJ whole genome shotgun (WGS) entry which is preliminary data.</text>
</comment>
<dbReference type="GO" id="GO:0035598">
    <property type="term" value="F:tRNA (N(6)-L-threonylcarbamoyladenosine(37)-C(2))-methylthiotransferase activity"/>
    <property type="evidence" value="ECO:0007669"/>
    <property type="project" value="UniProtKB-EC"/>
</dbReference>
<evidence type="ECO:0000256" key="2">
    <source>
        <dbReference type="ARBA" id="ARBA00002399"/>
    </source>
</evidence>
<keyword evidence="9" id="KW-0479">Metal-binding</keyword>
<dbReference type="InterPro" id="IPR020612">
    <property type="entry name" value="Methylthiotransferase_CS"/>
</dbReference>
<dbReference type="OrthoDB" id="9805215at2"/>
<sequence>MDQVKRTVAIATLGCKTNQFESAAMEERLREAGYQVIPFEEGADLVVVNTCTVTAATDSQSRNLIRRARRLNFDCRVIVTGCYAQIDPSAISSIPGVAMVIGNDEKKDLLRYLAEEHEAQFVAVDNHSHSRGQLPLSLSSFTERSRAFVQIQSGCDAFCSYCIIPYARGSSRSLPTSDVLRQIAGLAERGFPEVVLTGIHMGAYGRDLEPETNLLELVRRIEDEIELPRLRLGSLEPTEIPDGLLSLMSDSDKICPHLHIPLQAGDNEVLRRMNRHYDTAFFHQLIERIHRKLPEAAIGLDVIAGFPGESEVEFENTRRLIENLPISHLHVFPYSRRPGTPAASMPDQVPGDVARQRCAILRSLGERKNRSFAEQFIGRVLEVVVEGGNRGGWGRGLARNYLTVQFRGGSKLQGRRAWVKVEGWSPAGLRGSLI</sequence>
<dbReference type="CDD" id="cd01335">
    <property type="entry name" value="Radical_SAM"/>
    <property type="match status" value="1"/>
</dbReference>
<evidence type="ECO:0000256" key="10">
    <source>
        <dbReference type="ARBA" id="ARBA00023004"/>
    </source>
</evidence>
<dbReference type="AlphaFoldDB" id="A0A1X0Y8Y6"/>
<dbReference type="SFLD" id="SFLDG01061">
    <property type="entry name" value="methylthiotransferase"/>
    <property type="match status" value="1"/>
</dbReference>
<dbReference type="PROSITE" id="PS51449">
    <property type="entry name" value="MTTASE_N"/>
    <property type="match status" value="1"/>
</dbReference>
<keyword evidence="6 19" id="KW-0808">Transferase</keyword>
<dbReference type="Gene3D" id="3.80.30.20">
    <property type="entry name" value="tm_1862 like domain"/>
    <property type="match status" value="1"/>
</dbReference>
<comment type="similarity">
    <text evidence="14">Belongs to the methylthiotransferase family. MtaB subfamily.</text>
</comment>
<dbReference type="InterPro" id="IPR007197">
    <property type="entry name" value="rSAM"/>
</dbReference>
<keyword evidence="20" id="KW-1185">Reference proteome</keyword>
<proteinExistence type="inferred from homology"/>
<comment type="cofactor">
    <cofactor evidence="1">
        <name>[4Fe-4S] cluster</name>
        <dbReference type="ChEBI" id="CHEBI:49883"/>
    </cofactor>
</comment>
<evidence type="ECO:0000256" key="4">
    <source>
        <dbReference type="ARBA" id="ARBA00022485"/>
    </source>
</evidence>
<dbReference type="EC" id="2.8.4.5" evidence="3"/>
<evidence type="ECO:0000256" key="5">
    <source>
        <dbReference type="ARBA" id="ARBA00022490"/>
    </source>
</evidence>
<dbReference type="NCBIfam" id="TIGR01579">
    <property type="entry name" value="MiaB-like-C"/>
    <property type="match status" value="1"/>
</dbReference>
<dbReference type="InterPro" id="IPR038135">
    <property type="entry name" value="Methylthiotransferase_N_sf"/>
</dbReference>
<dbReference type="Proteomes" id="UP000193136">
    <property type="component" value="Unassembled WGS sequence"/>
</dbReference>
<keyword evidence="11" id="KW-0411">Iron-sulfur</keyword>
<dbReference type="InterPro" id="IPR023404">
    <property type="entry name" value="rSAM_horseshoe"/>
</dbReference>
<dbReference type="RefSeq" id="WP_085009827.1">
    <property type="nucleotide sequence ID" value="NZ_NAAD01000005.1"/>
</dbReference>
<dbReference type="NCBIfam" id="TIGR00089">
    <property type="entry name" value="MiaB/RimO family radical SAM methylthiotransferase"/>
    <property type="match status" value="1"/>
</dbReference>
<evidence type="ECO:0000313" key="20">
    <source>
        <dbReference type="Proteomes" id="UP000193136"/>
    </source>
</evidence>
<feature type="domain" description="MTTase N-terminal" evidence="17">
    <location>
        <begin position="6"/>
        <end position="118"/>
    </location>
</feature>
<gene>
    <name evidence="19" type="ORF">B5V00_05810</name>
</gene>
<evidence type="ECO:0000259" key="16">
    <source>
        <dbReference type="PROSITE" id="PS50926"/>
    </source>
</evidence>
<dbReference type="PANTHER" id="PTHR11918">
    <property type="entry name" value="RADICAL SAM PROTEINS"/>
    <property type="match status" value="1"/>
</dbReference>
<reference evidence="19 20" key="1">
    <citation type="submission" date="2017-03" db="EMBL/GenBank/DDBJ databases">
        <title>Genome sequence of Geothermobacter sp. EPR-M, Deep-Sea Iron Reducer.</title>
        <authorList>
            <person name="Tully B."/>
            <person name="Savalia P."/>
            <person name="Abuyen K."/>
            <person name="Baughan C."/>
            <person name="Romero E."/>
            <person name="Ronkowski C."/>
            <person name="Torres B."/>
            <person name="Tremblay J."/>
            <person name="Trujillo A."/>
            <person name="Tyler M."/>
            <person name="Perez-Rodriguez I."/>
            <person name="Amend J."/>
        </authorList>
    </citation>
    <scope>NUCLEOTIDE SEQUENCE [LARGE SCALE GENOMIC DNA]</scope>
    <source>
        <strain evidence="19 20">EPR-M</strain>
    </source>
</reference>
<accession>A0A1X0Y8Y6</accession>
<evidence type="ECO:0000256" key="13">
    <source>
        <dbReference type="ARBA" id="ARBA00051661"/>
    </source>
</evidence>
<feature type="domain" description="Radical SAM core" evidence="18">
    <location>
        <begin position="141"/>
        <end position="371"/>
    </location>
</feature>
<dbReference type="PANTHER" id="PTHR11918:SF45">
    <property type="entry name" value="THREONYLCARBAMOYLADENOSINE TRNA METHYLTHIOTRANSFERASE"/>
    <property type="match status" value="1"/>
</dbReference>
<dbReference type="Gene3D" id="3.40.50.12160">
    <property type="entry name" value="Methylthiotransferase, N-terminal domain"/>
    <property type="match status" value="1"/>
</dbReference>
<evidence type="ECO:0000256" key="3">
    <source>
        <dbReference type="ARBA" id="ARBA00013273"/>
    </source>
</evidence>
<keyword evidence="7" id="KW-0949">S-adenosyl-L-methionine</keyword>
<dbReference type="SFLD" id="SFLDG01082">
    <property type="entry name" value="B12-binding_domain_containing"/>
    <property type="match status" value="1"/>
</dbReference>
<evidence type="ECO:0000313" key="19">
    <source>
        <dbReference type="EMBL" id="ORJ61553.1"/>
    </source>
</evidence>
<dbReference type="SUPFAM" id="SSF102114">
    <property type="entry name" value="Radical SAM enzymes"/>
    <property type="match status" value="1"/>
</dbReference>
<evidence type="ECO:0000256" key="7">
    <source>
        <dbReference type="ARBA" id="ARBA00022691"/>
    </source>
</evidence>
<keyword evidence="5" id="KW-0963">Cytoplasm</keyword>
<comment type="catalytic activity">
    <reaction evidence="13">
        <text>N(6)-L-threonylcarbamoyladenosine(37) in tRNA + (sulfur carrier)-SH + AH2 + 2 S-adenosyl-L-methionine = 2-methylsulfanyl-N(6)-L-threonylcarbamoyladenosine(37) in tRNA + (sulfur carrier)-H + 5'-deoxyadenosine + L-methionine + A + S-adenosyl-L-homocysteine + 2 H(+)</text>
        <dbReference type="Rhea" id="RHEA:37075"/>
        <dbReference type="Rhea" id="RHEA-COMP:10163"/>
        <dbReference type="Rhea" id="RHEA-COMP:11092"/>
        <dbReference type="Rhea" id="RHEA-COMP:14737"/>
        <dbReference type="Rhea" id="RHEA-COMP:14739"/>
        <dbReference type="ChEBI" id="CHEBI:13193"/>
        <dbReference type="ChEBI" id="CHEBI:15378"/>
        <dbReference type="ChEBI" id="CHEBI:17319"/>
        <dbReference type="ChEBI" id="CHEBI:17499"/>
        <dbReference type="ChEBI" id="CHEBI:29917"/>
        <dbReference type="ChEBI" id="CHEBI:57844"/>
        <dbReference type="ChEBI" id="CHEBI:57856"/>
        <dbReference type="ChEBI" id="CHEBI:59789"/>
        <dbReference type="ChEBI" id="CHEBI:64428"/>
        <dbReference type="ChEBI" id="CHEBI:74418"/>
        <dbReference type="ChEBI" id="CHEBI:74420"/>
        <dbReference type="EC" id="2.8.4.5"/>
    </reaction>
</comment>
<dbReference type="Pfam" id="PF00919">
    <property type="entry name" value="UPF0004"/>
    <property type="match status" value="1"/>
</dbReference>
<evidence type="ECO:0000256" key="9">
    <source>
        <dbReference type="ARBA" id="ARBA00022723"/>
    </source>
</evidence>
<dbReference type="SMART" id="SM00729">
    <property type="entry name" value="Elp3"/>
    <property type="match status" value="1"/>
</dbReference>
<dbReference type="PROSITE" id="PS50926">
    <property type="entry name" value="TRAM"/>
    <property type="match status" value="1"/>
</dbReference>
<dbReference type="PROSITE" id="PS51918">
    <property type="entry name" value="RADICAL_SAM"/>
    <property type="match status" value="1"/>
</dbReference>
<dbReference type="PROSITE" id="PS01278">
    <property type="entry name" value="MTTASE_RADICAL"/>
    <property type="match status" value="1"/>
</dbReference>
<evidence type="ECO:0000256" key="8">
    <source>
        <dbReference type="ARBA" id="ARBA00022694"/>
    </source>
</evidence>
<organism evidence="19 20">
    <name type="scientific">Geothermobacter hydrogeniphilus</name>
    <dbReference type="NCBI Taxonomy" id="1969733"/>
    <lineage>
        <taxon>Bacteria</taxon>
        <taxon>Pseudomonadati</taxon>
        <taxon>Thermodesulfobacteriota</taxon>
        <taxon>Desulfuromonadia</taxon>
        <taxon>Desulfuromonadales</taxon>
        <taxon>Geothermobacteraceae</taxon>
        <taxon>Geothermobacter</taxon>
    </lineage>
</organism>
<dbReference type="InterPro" id="IPR013848">
    <property type="entry name" value="Methylthiotransferase_N"/>
</dbReference>
<name>A0A1X0Y8Y6_9BACT</name>
<dbReference type="InterPro" id="IPR006638">
    <property type="entry name" value="Elp3/MiaA/NifB-like_rSAM"/>
</dbReference>
<dbReference type="InterPro" id="IPR005839">
    <property type="entry name" value="Methylthiotransferase"/>
</dbReference>
<evidence type="ECO:0000256" key="1">
    <source>
        <dbReference type="ARBA" id="ARBA00001966"/>
    </source>
</evidence>
<dbReference type="SFLD" id="SFLDS00029">
    <property type="entry name" value="Radical_SAM"/>
    <property type="match status" value="1"/>
</dbReference>
<evidence type="ECO:0000256" key="11">
    <source>
        <dbReference type="ARBA" id="ARBA00023014"/>
    </source>
</evidence>
<keyword evidence="10" id="KW-0408">Iron</keyword>
<evidence type="ECO:0000256" key="6">
    <source>
        <dbReference type="ARBA" id="ARBA00022679"/>
    </source>
</evidence>
<dbReference type="GO" id="GO:0051539">
    <property type="term" value="F:4 iron, 4 sulfur cluster binding"/>
    <property type="evidence" value="ECO:0007669"/>
    <property type="project" value="UniProtKB-KW"/>
</dbReference>
<evidence type="ECO:0000256" key="15">
    <source>
        <dbReference type="ARBA" id="ARBA00069898"/>
    </source>
</evidence>
<feature type="domain" description="TRAM" evidence="16">
    <location>
        <begin position="374"/>
        <end position="434"/>
    </location>
</feature>
<dbReference type="FunFam" id="3.80.30.20:FF:000001">
    <property type="entry name" value="tRNA-2-methylthio-N(6)-dimethylallyladenosine synthase 2"/>
    <property type="match status" value="1"/>
</dbReference>
<evidence type="ECO:0000256" key="14">
    <source>
        <dbReference type="ARBA" id="ARBA00061574"/>
    </source>
</evidence>
<evidence type="ECO:0000259" key="17">
    <source>
        <dbReference type="PROSITE" id="PS51449"/>
    </source>
</evidence>
<dbReference type="Pfam" id="PF04055">
    <property type="entry name" value="Radical_SAM"/>
    <property type="match status" value="1"/>
</dbReference>
<dbReference type="InterPro" id="IPR058240">
    <property type="entry name" value="rSAM_sf"/>
</dbReference>
<dbReference type="GO" id="GO:0046872">
    <property type="term" value="F:metal ion binding"/>
    <property type="evidence" value="ECO:0007669"/>
    <property type="project" value="UniProtKB-KW"/>
</dbReference>
<dbReference type="FunFam" id="3.40.50.12160:FF:000004">
    <property type="entry name" value="Threonylcarbamoyladenosine tRNA methylthiotransferase MtaB"/>
    <property type="match status" value="1"/>
</dbReference>
<dbReference type="InterPro" id="IPR002792">
    <property type="entry name" value="TRAM_dom"/>
</dbReference>
<dbReference type="EMBL" id="NAAD01000005">
    <property type="protein sequence ID" value="ORJ61553.1"/>
    <property type="molecule type" value="Genomic_DNA"/>
</dbReference>
<dbReference type="STRING" id="1969733.B5V00_05810"/>